<dbReference type="GO" id="GO:0004674">
    <property type="term" value="F:protein serine/threonine kinase activity"/>
    <property type="evidence" value="ECO:0007669"/>
    <property type="project" value="UniProtKB-KW"/>
</dbReference>
<comment type="caution">
    <text evidence="5">The sequence shown here is derived from an EMBL/GenBank/DDBJ whole genome shotgun (WGS) entry which is preliminary data.</text>
</comment>
<sequence>IGTEQFVAKHFFEIGAGVDEVTIAENKSNLELEAIRYGMATWFLKNFHEAARDHNMDITSYRLAQEVIKEDGAPSPASGVTKDIFDAEPVATRHIVWLLEPLRNPSVTHYTGTMEHPTPRGQLANTMSTFVHYAFQWSEGNVIFADIQGHAMGIIIFDLMTHTPEGDSGVGDHGPKGIQKWQSQHDCNSYCKNLDLEVGDDGDNEI</sequence>
<keyword evidence="3 5" id="KW-0418">Kinase</keyword>
<evidence type="ECO:0000313" key="6">
    <source>
        <dbReference type="Proteomes" id="UP001221757"/>
    </source>
</evidence>
<dbReference type="PROSITE" id="PS51158">
    <property type="entry name" value="ALPHA_KINASE"/>
    <property type="match status" value="1"/>
</dbReference>
<evidence type="ECO:0000256" key="3">
    <source>
        <dbReference type="ARBA" id="ARBA00022777"/>
    </source>
</evidence>
<gene>
    <name evidence="5" type="ORF">B0H17DRAFT_944193</name>
</gene>
<keyword evidence="2" id="KW-0808">Transferase</keyword>
<dbReference type="SUPFAM" id="SSF56112">
    <property type="entry name" value="Protein kinase-like (PK-like)"/>
    <property type="match status" value="1"/>
</dbReference>
<dbReference type="Proteomes" id="UP001221757">
    <property type="component" value="Unassembled WGS sequence"/>
</dbReference>
<feature type="domain" description="Alpha-type protein kinase" evidence="4">
    <location>
        <begin position="1"/>
        <end position="199"/>
    </location>
</feature>
<dbReference type="CDD" id="cd04515">
    <property type="entry name" value="Alpha_kinase"/>
    <property type="match status" value="1"/>
</dbReference>
<keyword evidence="6" id="KW-1185">Reference proteome</keyword>
<dbReference type="EMBL" id="JARKIE010000131">
    <property type="protein sequence ID" value="KAJ7678789.1"/>
    <property type="molecule type" value="Genomic_DNA"/>
</dbReference>
<proteinExistence type="predicted"/>
<dbReference type="Pfam" id="PF02816">
    <property type="entry name" value="Alpha_kinase"/>
    <property type="match status" value="1"/>
</dbReference>
<reference evidence="5" key="1">
    <citation type="submission" date="2023-03" db="EMBL/GenBank/DDBJ databases">
        <title>Massive genome expansion in bonnet fungi (Mycena s.s.) driven by repeated elements and novel gene families across ecological guilds.</title>
        <authorList>
            <consortium name="Lawrence Berkeley National Laboratory"/>
            <person name="Harder C.B."/>
            <person name="Miyauchi S."/>
            <person name="Viragh M."/>
            <person name="Kuo A."/>
            <person name="Thoen E."/>
            <person name="Andreopoulos B."/>
            <person name="Lu D."/>
            <person name="Skrede I."/>
            <person name="Drula E."/>
            <person name="Henrissat B."/>
            <person name="Morin E."/>
            <person name="Kohler A."/>
            <person name="Barry K."/>
            <person name="LaButti K."/>
            <person name="Morin E."/>
            <person name="Salamov A."/>
            <person name="Lipzen A."/>
            <person name="Mereny Z."/>
            <person name="Hegedus B."/>
            <person name="Baldrian P."/>
            <person name="Stursova M."/>
            <person name="Weitz H."/>
            <person name="Taylor A."/>
            <person name="Grigoriev I.V."/>
            <person name="Nagy L.G."/>
            <person name="Martin F."/>
            <person name="Kauserud H."/>
        </authorList>
    </citation>
    <scope>NUCLEOTIDE SEQUENCE</scope>
    <source>
        <strain evidence="5">CBHHK067</strain>
    </source>
</reference>
<dbReference type="Gene3D" id="3.20.200.10">
    <property type="entry name" value="MHCK/EF2 kinase"/>
    <property type="match status" value="1"/>
</dbReference>
<evidence type="ECO:0000256" key="2">
    <source>
        <dbReference type="ARBA" id="ARBA00022679"/>
    </source>
</evidence>
<feature type="non-terminal residue" evidence="5">
    <location>
        <position position="1"/>
    </location>
</feature>
<name>A0AAD7GCT2_MYCRO</name>
<evidence type="ECO:0000313" key="5">
    <source>
        <dbReference type="EMBL" id="KAJ7678789.1"/>
    </source>
</evidence>
<evidence type="ECO:0000259" key="4">
    <source>
        <dbReference type="PROSITE" id="PS51158"/>
    </source>
</evidence>
<organism evidence="5 6">
    <name type="scientific">Mycena rosella</name>
    <name type="common">Pink bonnet</name>
    <name type="synonym">Agaricus rosellus</name>
    <dbReference type="NCBI Taxonomy" id="1033263"/>
    <lineage>
        <taxon>Eukaryota</taxon>
        <taxon>Fungi</taxon>
        <taxon>Dikarya</taxon>
        <taxon>Basidiomycota</taxon>
        <taxon>Agaricomycotina</taxon>
        <taxon>Agaricomycetes</taxon>
        <taxon>Agaricomycetidae</taxon>
        <taxon>Agaricales</taxon>
        <taxon>Marasmiineae</taxon>
        <taxon>Mycenaceae</taxon>
        <taxon>Mycena</taxon>
    </lineage>
</organism>
<evidence type="ECO:0000256" key="1">
    <source>
        <dbReference type="ARBA" id="ARBA00022527"/>
    </source>
</evidence>
<protein>
    <submittedName>
        <fullName evidence="5">Kinase-like domain-containing protein</fullName>
    </submittedName>
</protein>
<accession>A0AAD7GCT2</accession>
<dbReference type="AlphaFoldDB" id="A0AAD7GCT2"/>
<dbReference type="GO" id="GO:0005524">
    <property type="term" value="F:ATP binding"/>
    <property type="evidence" value="ECO:0007669"/>
    <property type="project" value="InterPro"/>
</dbReference>
<keyword evidence="1" id="KW-0723">Serine/threonine-protein kinase</keyword>
<dbReference type="InterPro" id="IPR011009">
    <property type="entry name" value="Kinase-like_dom_sf"/>
</dbReference>
<dbReference type="InterPro" id="IPR004166">
    <property type="entry name" value="a-kinase_dom"/>
</dbReference>